<reference evidence="2" key="1">
    <citation type="submission" date="2014-03" db="EMBL/GenBank/DDBJ databases">
        <authorList>
            <person name="Aksoy S."/>
            <person name="Warren W."/>
            <person name="Wilson R.K."/>
        </authorList>
    </citation>
    <scope>NUCLEOTIDE SEQUENCE [LARGE SCALE GENOMIC DNA]</scope>
    <source>
        <strain evidence="2">IAEA</strain>
    </source>
</reference>
<dbReference type="VEuPathDB" id="VectorBase:GPAI005008"/>
<evidence type="ECO:0000313" key="1">
    <source>
        <dbReference type="EnsemblMetazoa" id="GPAI005008-PA"/>
    </source>
</evidence>
<keyword evidence="2" id="KW-1185">Reference proteome</keyword>
<name>A0A1A9Z636_GLOPL</name>
<reference evidence="1" key="2">
    <citation type="submission" date="2020-05" db="UniProtKB">
        <authorList>
            <consortium name="EnsemblMetazoa"/>
        </authorList>
    </citation>
    <scope>IDENTIFICATION</scope>
    <source>
        <strain evidence="1">IAEA</strain>
    </source>
</reference>
<sequence length="142" mass="16682">MKQYHHLPFVTCFSIKRENQEIVFNKFYKPFDENLSSQQEVTHCGALSNLVASILKLNRDKQMICTRSKSNFKHLSSKVTVRKLLFLRKCFDNISAKTIPYDSNSRMKLFSVFLTFRIGSLKIIQLSPNAELERLSSHWKDY</sequence>
<dbReference type="AlphaFoldDB" id="A0A1A9Z636"/>
<organism evidence="1 2">
    <name type="scientific">Glossina pallidipes</name>
    <name type="common">Tsetse fly</name>
    <dbReference type="NCBI Taxonomy" id="7398"/>
    <lineage>
        <taxon>Eukaryota</taxon>
        <taxon>Metazoa</taxon>
        <taxon>Ecdysozoa</taxon>
        <taxon>Arthropoda</taxon>
        <taxon>Hexapoda</taxon>
        <taxon>Insecta</taxon>
        <taxon>Pterygota</taxon>
        <taxon>Neoptera</taxon>
        <taxon>Endopterygota</taxon>
        <taxon>Diptera</taxon>
        <taxon>Brachycera</taxon>
        <taxon>Muscomorpha</taxon>
        <taxon>Hippoboscoidea</taxon>
        <taxon>Glossinidae</taxon>
        <taxon>Glossina</taxon>
    </lineage>
</organism>
<accession>A0A1A9Z636</accession>
<proteinExistence type="predicted"/>
<dbReference type="Proteomes" id="UP000092445">
    <property type="component" value="Unassembled WGS sequence"/>
</dbReference>
<protein>
    <submittedName>
        <fullName evidence="1">Uncharacterized protein</fullName>
    </submittedName>
</protein>
<evidence type="ECO:0000313" key="2">
    <source>
        <dbReference type="Proteomes" id="UP000092445"/>
    </source>
</evidence>
<dbReference type="EnsemblMetazoa" id="GPAI005008-RA">
    <property type="protein sequence ID" value="GPAI005008-PA"/>
    <property type="gene ID" value="GPAI005008"/>
</dbReference>